<gene>
    <name evidence="2" type="ORF">GMARGA_LOCUS9508</name>
</gene>
<feature type="region of interest" description="Disordered" evidence="1">
    <location>
        <begin position="39"/>
        <end position="80"/>
    </location>
</feature>
<protein>
    <submittedName>
        <fullName evidence="2">42661_t:CDS:1</fullName>
    </submittedName>
</protein>
<feature type="region of interest" description="Disordered" evidence="1">
    <location>
        <begin position="1"/>
        <end position="24"/>
    </location>
</feature>
<sequence length="80" mass="9050">LNDIDEDQYNNEHPFKKQHNPQTTVSDPLTLILNSGHHTVFNNSKSSSPSLNRNQMQLQAQQTKQSAPESNIAITHLDNQ</sequence>
<reference evidence="2 3" key="1">
    <citation type="submission" date="2021-06" db="EMBL/GenBank/DDBJ databases">
        <authorList>
            <person name="Kallberg Y."/>
            <person name="Tangrot J."/>
            <person name="Rosling A."/>
        </authorList>
    </citation>
    <scope>NUCLEOTIDE SEQUENCE [LARGE SCALE GENOMIC DNA]</scope>
    <source>
        <strain evidence="2 3">120-4 pot B 10/14</strain>
    </source>
</reference>
<evidence type="ECO:0000313" key="2">
    <source>
        <dbReference type="EMBL" id="CAG8653995.1"/>
    </source>
</evidence>
<feature type="non-terminal residue" evidence="2">
    <location>
        <position position="1"/>
    </location>
</feature>
<accession>A0ABN7USM5</accession>
<evidence type="ECO:0000256" key="1">
    <source>
        <dbReference type="SAM" id="MobiDB-lite"/>
    </source>
</evidence>
<dbReference type="EMBL" id="CAJVQB010005137">
    <property type="protein sequence ID" value="CAG8653995.1"/>
    <property type="molecule type" value="Genomic_DNA"/>
</dbReference>
<organism evidence="2 3">
    <name type="scientific">Gigaspora margarita</name>
    <dbReference type="NCBI Taxonomy" id="4874"/>
    <lineage>
        <taxon>Eukaryota</taxon>
        <taxon>Fungi</taxon>
        <taxon>Fungi incertae sedis</taxon>
        <taxon>Mucoromycota</taxon>
        <taxon>Glomeromycotina</taxon>
        <taxon>Glomeromycetes</taxon>
        <taxon>Diversisporales</taxon>
        <taxon>Gigasporaceae</taxon>
        <taxon>Gigaspora</taxon>
    </lineage>
</organism>
<dbReference type="Proteomes" id="UP000789901">
    <property type="component" value="Unassembled WGS sequence"/>
</dbReference>
<comment type="caution">
    <text evidence="2">The sequence shown here is derived from an EMBL/GenBank/DDBJ whole genome shotgun (WGS) entry which is preliminary data.</text>
</comment>
<proteinExistence type="predicted"/>
<keyword evidence="3" id="KW-1185">Reference proteome</keyword>
<name>A0ABN7USM5_GIGMA</name>
<evidence type="ECO:0000313" key="3">
    <source>
        <dbReference type="Proteomes" id="UP000789901"/>
    </source>
</evidence>